<organism evidence="15 16">
    <name type="scientific">Chrysophaeum taylorii</name>
    <dbReference type="NCBI Taxonomy" id="2483200"/>
    <lineage>
        <taxon>Eukaryota</taxon>
        <taxon>Sar</taxon>
        <taxon>Stramenopiles</taxon>
        <taxon>Ochrophyta</taxon>
        <taxon>Pelagophyceae</taxon>
        <taxon>Pelagomonadales</taxon>
        <taxon>Pelagomonadaceae</taxon>
        <taxon>Chrysophaeum</taxon>
    </lineage>
</organism>
<keyword evidence="9" id="KW-0418">Kinase</keyword>
<evidence type="ECO:0000256" key="11">
    <source>
        <dbReference type="ARBA" id="ARBA00037368"/>
    </source>
</evidence>
<dbReference type="InterPro" id="IPR011009">
    <property type="entry name" value="Kinase-like_dom_sf"/>
</dbReference>
<evidence type="ECO:0000313" key="16">
    <source>
        <dbReference type="Proteomes" id="UP001230188"/>
    </source>
</evidence>
<keyword evidence="5" id="KW-0963">Cytoplasm</keyword>
<dbReference type="AlphaFoldDB" id="A0AAD7XI30"/>
<dbReference type="EMBL" id="JAQMWT010000578">
    <property type="protein sequence ID" value="KAJ8599206.1"/>
    <property type="molecule type" value="Genomic_DNA"/>
</dbReference>
<comment type="similarity">
    <text evidence="4">Belongs to the aminoglycoside phosphotransferase family.</text>
</comment>
<dbReference type="EC" id="2.7.1.81" evidence="12"/>
<evidence type="ECO:0000256" key="9">
    <source>
        <dbReference type="ARBA" id="ARBA00022777"/>
    </source>
</evidence>
<sequence length="549" mass="60788">MMTRRWWPPEWTSNDGSLHIGRECVRIRWTSQPTTQLWLSRSSCAAGDNDKVEEPKEVEAARIVREHWPFVDVREVRALPSYDDSNFLVVGDKKYVLKIAAAGAECRGGASGRDTLRALECECRMMRRLRERGGSATAPEIFSARCGAEVVPIDATRFARLIEFMEGSPFSAEPKSDALLARFGTALADCVAALEDFDDGGAADARPLAWDLRNARDVSRFEVYAEDSERREMARRALKRFGEIGTLPRAQTIHGDANDENVIIGKSVAFIDFGDFVVAPRVYELAIALAYALMGGDARRKACLVVAAFHARLPLDRVEVEALIPLVAARNCQTALNAARRLAIDPTDAYVSIHAEPAWRLLANLDVDEITKDLLNGVVRPATTLNAELVGSTAPLGMFDPLGFSKDEEKLKKYRECELKHGRVAMAAMLGIIVEPFFHPLASSCHVTKVTDPFAAGLELPFAGKMQILGFCAGVEFLNYKLSSGPMYKPGDLLGANYFLEDDTNPLWVSYQEKELNNGRLAMMGFMGFVAQYALYGTYEDLLFKPLIK</sequence>
<evidence type="ECO:0000256" key="1">
    <source>
        <dbReference type="ARBA" id="ARBA00004229"/>
    </source>
</evidence>
<comment type="catalytic activity">
    <reaction evidence="10">
        <text>(5R)-5-hydroxy-L-lysine + GTP = (5R)-5-phosphooxy-L-lysine + GDP + H(+)</text>
        <dbReference type="Rhea" id="RHEA:19049"/>
        <dbReference type="ChEBI" id="CHEBI:15378"/>
        <dbReference type="ChEBI" id="CHEBI:37565"/>
        <dbReference type="ChEBI" id="CHEBI:57882"/>
        <dbReference type="ChEBI" id="CHEBI:58189"/>
        <dbReference type="ChEBI" id="CHEBI:58357"/>
        <dbReference type="EC" id="2.7.1.81"/>
    </reaction>
</comment>
<dbReference type="PANTHER" id="PTHR21064">
    <property type="entry name" value="AMINOGLYCOSIDE PHOSPHOTRANSFERASE DOMAIN-CONTAINING PROTEIN-RELATED"/>
    <property type="match status" value="1"/>
</dbReference>
<dbReference type="SUPFAM" id="SSF56112">
    <property type="entry name" value="Protein kinase-like (PK-like)"/>
    <property type="match status" value="1"/>
</dbReference>
<gene>
    <name evidence="15" type="ORF">CTAYLR_006373</name>
</gene>
<evidence type="ECO:0000256" key="4">
    <source>
        <dbReference type="ARBA" id="ARBA00006219"/>
    </source>
</evidence>
<reference evidence="15" key="1">
    <citation type="submission" date="2023-01" db="EMBL/GenBank/DDBJ databases">
        <title>Metagenome sequencing of chrysophaentin producing Chrysophaeum taylorii.</title>
        <authorList>
            <person name="Davison J."/>
            <person name="Bewley C."/>
        </authorList>
    </citation>
    <scope>NUCLEOTIDE SEQUENCE</scope>
    <source>
        <strain evidence="15">NIES-1699</strain>
    </source>
</reference>
<evidence type="ECO:0000256" key="2">
    <source>
        <dbReference type="ARBA" id="ARBA00004496"/>
    </source>
</evidence>
<dbReference type="PANTHER" id="PTHR21064:SF1">
    <property type="entry name" value="HYDROXYLYSINE KINASE"/>
    <property type="match status" value="1"/>
</dbReference>
<name>A0AAD7XI30_9STRA</name>
<evidence type="ECO:0000259" key="14">
    <source>
        <dbReference type="Pfam" id="PF01636"/>
    </source>
</evidence>
<comment type="caution">
    <text evidence="15">The sequence shown here is derived from an EMBL/GenBank/DDBJ whole genome shotgun (WGS) entry which is preliminary data.</text>
</comment>
<evidence type="ECO:0000256" key="13">
    <source>
        <dbReference type="ARBA" id="ARBA00040505"/>
    </source>
</evidence>
<evidence type="ECO:0000313" key="15">
    <source>
        <dbReference type="EMBL" id="KAJ8599206.1"/>
    </source>
</evidence>
<dbReference type="Pfam" id="PF00504">
    <property type="entry name" value="Chloroa_b-bind"/>
    <property type="match status" value="1"/>
</dbReference>
<feature type="domain" description="Aminoglycoside phosphotransferase" evidence="14">
    <location>
        <begin position="76"/>
        <end position="293"/>
    </location>
</feature>
<dbReference type="SUPFAM" id="SSF103511">
    <property type="entry name" value="Chlorophyll a-b binding protein"/>
    <property type="match status" value="1"/>
</dbReference>
<proteinExistence type="inferred from homology"/>
<evidence type="ECO:0000256" key="12">
    <source>
        <dbReference type="ARBA" id="ARBA00038873"/>
    </source>
</evidence>
<evidence type="ECO:0000256" key="10">
    <source>
        <dbReference type="ARBA" id="ARBA00036820"/>
    </source>
</evidence>
<dbReference type="GO" id="GO:0009507">
    <property type="term" value="C:chloroplast"/>
    <property type="evidence" value="ECO:0007669"/>
    <property type="project" value="UniProtKB-SubCell"/>
</dbReference>
<dbReference type="Pfam" id="PF01636">
    <property type="entry name" value="APH"/>
    <property type="match status" value="1"/>
</dbReference>
<dbReference type="InterPro" id="IPR022796">
    <property type="entry name" value="Chloroa_b-bind"/>
</dbReference>
<evidence type="ECO:0000256" key="8">
    <source>
        <dbReference type="ARBA" id="ARBA00022679"/>
    </source>
</evidence>
<evidence type="ECO:0000256" key="7">
    <source>
        <dbReference type="ARBA" id="ARBA00022640"/>
    </source>
</evidence>
<protein>
    <recommendedName>
        <fullName evidence="13">Hydroxylysine kinase</fullName>
        <ecNumber evidence="12">2.7.1.81</ecNumber>
    </recommendedName>
</protein>
<dbReference type="Gene3D" id="1.10.3460.10">
    <property type="entry name" value="Chlorophyll a/b binding protein domain"/>
    <property type="match status" value="1"/>
</dbReference>
<evidence type="ECO:0000256" key="6">
    <source>
        <dbReference type="ARBA" id="ARBA00022528"/>
    </source>
</evidence>
<dbReference type="Gene3D" id="3.90.1200.10">
    <property type="match status" value="1"/>
</dbReference>
<dbReference type="InterPro" id="IPR050249">
    <property type="entry name" value="Pseudomonas-type_ThrB"/>
</dbReference>
<keyword evidence="7" id="KW-0934">Plastid</keyword>
<keyword evidence="6" id="KW-0150">Chloroplast</keyword>
<accession>A0AAD7XI30</accession>
<keyword evidence="8" id="KW-0808">Transferase</keyword>
<dbReference type="Proteomes" id="UP001230188">
    <property type="component" value="Unassembled WGS sequence"/>
</dbReference>
<comment type="function">
    <text evidence="11">Catalyzes the GTP-dependent phosphorylation of 5-hydroxy-L-lysine.</text>
</comment>
<comment type="similarity">
    <text evidence="3">Belongs to the fucoxanthin chlorophyll protein family.</text>
</comment>
<evidence type="ECO:0000256" key="3">
    <source>
        <dbReference type="ARBA" id="ARBA00005933"/>
    </source>
</evidence>
<dbReference type="GO" id="GO:0047992">
    <property type="term" value="F:hydroxylysine kinase activity"/>
    <property type="evidence" value="ECO:0007669"/>
    <property type="project" value="UniProtKB-EC"/>
</dbReference>
<evidence type="ECO:0000256" key="5">
    <source>
        <dbReference type="ARBA" id="ARBA00022490"/>
    </source>
</evidence>
<keyword evidence="16" id="KW-1185">Reference proteome</keyword>
<comment type="subcellular location">
    <subcellularLocation>
        <location evidence="2">Cytoplasm</location>
    </subcellularLocation>
    <subcellularLocation>
        <location evidence="1">Plastid</location>
        <location evidence="1">Chloroplast</location>
    </subcellularLocation>
</comment>
<dbReference type="InterPro" id="IPR002575">
    <property type="entry name" value="Aminoglycoside_PTrfase"/>
</dbReference>